<dbReference type="SUPFAM" id="SSF55729">
    <property type="entry name" value="Acyl-CoA N-acyltransferases (Nat)"/>
    <property type="match status" value="1"/>
</dbReference>
<dbReference type="InterPro" id="IPR051531">
    <property type="entry name" value="N-acetyltransferase"/>
</dbReference>
<sequence length="180" mass="19972">MSSTTPAPIEIRIEPWAETDLALLELINTEEMRRHVGGPETPEKLLIRHQRYLDFPGLGTGQMFRVVAGEDDTPVGSVGYHSREWQGERVFEMGWNVLPPFRGLGIAHRAALAGALAAARTGQHHWLHAFPSVDNAPSNAVCRRVGFALLGETDFEYPPGRFMRSNDWRLDLTALTPGSS</sequence>
<evidence type="ECO:0000313" key="5">
    <source>
        <dbReference type="EMBL" id="TWF97239.1"/>
    </source>
</evidence>
<organism evidence="5 6">
    <name type="scientific">Kitasatospora viridis</name>
    <dbReference type="NCBI Taxonomy" id="281105"/>
    <lineage>
        <taxon>Bacteria</taxon>
        <taxon>Bacillati</taxon>
        <taxon>Actinomycetota</taxon>
        <taxon>Actinomycetes</taxon>
        <taxon>Kitasatosporales</taxon>
        <taxon>Streptomycetaceae</taxon>
        <taxon>Kitasatospora</taxon>
    </lineage>
</organism>
<evidence type="ECO:0000259" key="4">
    <source>
        <dbReference type="PROSITE" id="PS51186"/>
    </source>
</evidence>
<gene>
    <name evidence="5" type="ORF">FHX73_111019</name>
</gene>
<dbReference type="RefSeq" id="WP_145903602.1">
    <property type="nucleotide sequence ID" value="NZ_BAAAMZ010000037.1"/>
</dbReference>
<proteinExistence type="inferred from homology"/>
<dbReference type="GO" id="GO:0005737">
    <property type="term" value="C:cytoplasm"/>
    <property type="evidence" value="ECO:0007669"/>
    <property type="project" value="TreeGrafter"/>
</dbReference>
<feature type="domain" description="N-acetyltransferase" evidence="4">
    <location>
        <begin position="11"/>
        <end position="173"/>
    </location>
</feature>
<protein>
    <submittedName>
        <fullName evidence="5">RimJ/RimL family protein N-acetyltransferase</fullName>
    </submittedName>
</protein>
<evidence type="ECO:0000256" key="2">
    <source>
        <dbReference type="ARBA" id="ARBA00023315"/>
    </source>
</evidence>
<name>A0A561UD06_9ACTN</name>
<keyword evidence="1 5" id="KW-0808">Transferase</keyword>
<dbReference type="Proteomes" id="UP000317940">
    <property type="component" value="Unassembled WGS sequence"/>
</dbReference>
<evidence type="ECO:0000256" key="3">
    <source>
        <dbReference type="ARBA" id="ARBA00038502"/>
    </source>
</evidence>
<dbReference type="GO" id="GO:0008999">
    <property type="term" value="F:protein-N-terminal-alanine acetyltransferase activity"/>
    <property type="evidence" value="ECO:0007669"/>
    <property type="project" value="TreeGrafter"/>
</dbReference>
<evidence type="ECO:0000256" key="1">
    <source>
        <dbReference type="ARBA" id="ARBA00022679"/>
    </source>
</evidence>
<dbReference type="AlphaFoldDB" id="A0A561UD06"/>
<dbReference type="InterPro" id="IPR016181">
    <property type="entry name" value="Acyl_CoA_acyltransferase"/>
</dbReference>
<dbReference type="PROSITE" id="PS51186">
    <property type="entry name" value="GNAT"/>
    <property type="match status" value="1"/>
</dbReference>
<dbReference type="Pfam" id="PF13302">
    <property type="entry name" value="Acetyltransf_3"/>
    <property type="match status" value="1"/>
</dbReference>
<comment type="caution">
    <text evidence="5">The sequence shown here is derived from an EMBL/GenBank/DDBJ whole genome shotgun (WGS) entry which is preliminary data.</text>
</comment>
<dbReference type="InterPro" id="IPR000182">
    <property type="entry name" value="GNAT_dom"/>
</dbReference>
<dbReference type="OrthoDB" id="2631610at2"/>
<reference evidence="5 6" key="1">
    <citation type="submission" date="2019-06" db="EMBL/GenBank/DDBJ databases">
        <title>Sequencing the genomes of 1000 actinobacteria strains.</title>
        <authorList>
            <person name="Klenk H.-P."/>
        </authorList>
    </citation>
    <scope>NUCLEOTIDE SEQUENCE [LARGE SCALE GENOMIC DNA]</scope>
    <source>
        <strain evidence="5 6">DSM 44826</strain>
    </source>
</reference>
<dbReference type="PANTHER" id="PTHR43792">
    <property type="entry name" value="GNAT FAMILY, PUTATIVE (AFU_ORTHOLOGUE AFUA_3G00765)-RELATED-RELATED"/>
    <property type="match status" value="1"/>
</dbReference>
<keyword evidence="2" id="KW-0012">Acyltransferase</keyword>
<accession>A0A561UD06</accession>
<evidence type="ECO:0000313" key="6">
    <source>
        <dbReference type="Proteomes" id="UP000317940"/>
    </source>
</evidence>
<dbReference type="PANTHER" id="PTHR43792:SF8">
    <property type="entry name" value="[RIBOSOMAL PROTEIN US5]-ALANINE N-ACETYLTRANSFERASE"/>
    <property type="match status" value="1"/>
</dbReference>
<comment type="similarity">
    <text evidence="3">Belongs to the acetyltransferase family. RimJ subfamily.</text>
</comment>
<dbReference type="EMBL" id="VIWT01000001">
    <property type="protein sequence ID" value="TWF97239.1"/>
    <property type="molecule type" value="Genomic_DNA"/>
</dbReference>
<dbReference type="Gene3D" id="3.40.630.30">
    <property type="match status" value="1"/>
</dbReference>
<keyword evidence="6" id="KW-1185">Reference proteome</keyword>